<reference evidence="2" key="1">
    <citation type="submission" date="2017-01" db="EMBL/GenBank/DDBJ databases">
        <authorList>
            <person name="Wang Y."/>
            <person name="White M."/>
            <person name="Kvist S."/>
            <person name="Moncalvo J.-M."/>
        </authorList>
    </citation>
    <scope>NUCLEOTIDE SEQUENCE [LARGE SCALE GENOMIC DNA]</scope>
    <source>
        <strain evidence="2">COL-18-3</strain>
    </source>
</reference>
<organism evidence="1 2">
    <name type="scientific">Zancudomyces culisetae</name>
    <name type="common">Gut fungus</name>
    <name type="synonym">Smittium culisetae</name>
    <dbReference type="NCBI Taxonomy" id="1213189"/>
    <lineage>
        <taxon>Eukaryota</taxon>
        <taxon>Fungi</taxon>
        <taxon>Fungi incertae sedis</taxon>
        <taxon>Zoopagomycota</taxon>
        <taxon>Kickxellomycotina</taxon>
        <taxon>Harpellomycetes</taxon>
        <taxon>Harpellales</taxon>
        <taxon>Legeriomycetaceae</taxon>
        <taxon>Zancudomyces</taxon>
    </lineage>
</organism>
<name>A0A1R1PT60_ZANCU</name>
<proteinExistence type="predicted"/>
<evidence type="ECO:0000313" key="2">
    <source>
        <dbReference type="Proteomes" id="UP000188320"/>
    </source>
</evidence>
<gene>
    <name evidence="1" type="ORF">AX774_g2342</name>
</gene>
<comment type="caution">
    <text evidence="1">The sequence shown here is derived from an EMBL/GenBank/DDBJ whole genome shotgun (WGS) entry which is preliminary data.</text>
</comment>
<dbReference type="Proteomes" id="UP000188320">
    <property type="component" value="Unassembled WGS sequence"/>
</dbReference>
<keyword evidence="2" id="KW-1185">Reference proteome</keyword>
<protein>
    <submittedName>
        <fullName evidence="1">Uncharacterized protein</fullName>
    </submittedName>
</protein>
<dbReference type="AlphaFoldDB" id="A0A1R1PT60"/>
<dbReference type="EMBL" id="LSSK01000245">
    <property type="protein sequence ID" value="OMH84141.1"/>
    <property type="molecule type" value="Genomic_DNA"/>
</dbReference>
<accession>A0A1R1PT60</accession>
<evidence type="ECO:0000313" key="1">
    <source>
        <dbReference type="EMBL" id="OMH84141.1"/>
    </source>
</evidence>
<sequence>MFIYLAFCLSGLKKSYDKANAKFRSIPPGFGMKMLSPYDYNPWLVPNGTVHLKKACCHNSHNSKVHDPFLLSRLAAKNNLDQNIGFLSSFVNEAGKKRFIMSIDLKPIVQESVGHNLSFNELKIFKQSSAKQSSHTTNVPTLDDDPKDFYVKVVDFSERSQNITVLYKCKKMIERVFYPILSTNAKYMYKSQSPTFDQHFVISGYREAFSSFNFTELLYNPIEQAQRGDATRGCEFINKNNTQLDFNLAINSMNDG</sequence>